<dbReference type="InterPro" id="IPR036047">
    <property type="entry name" value="F-box-like_dom_sf"/>
</dbReference>
<dbReference type="InterPro" id="IPR001810">
    <property type="entry name" value="F-box_dom"/>
</dbReference>
<dbReference type="EMBL" id="JANIEX010000806">
    <property type="protein sequence ID" value="KAJ3563011.1"/>
    <property type="molecule type" value="Genomic_DNA"/>
</dbReference>
<dbReference type="PROSITE" id="PS50181">
    <property type="entry name" value="FBOX"/>
    <property type="match status" value="1"/>
</dbReference>
<organism evidence="2 3">
    <name type="scientific">Leucocoprinus birnbaumii</name>
    <dbReference type="NCBI Taxonomy" id="56174"/>
    <lineage>
        <taxon>Eukaryota</taxon>
        <taxon>Fungi</taxon>
        <taxon>Dikarya</taxon>
        <taxon>Basidiomycota</taxon>
        <taxon>Agaricomycotina</taxon>
        <taxon>Agaricomycetes</taxon>
        <taxon>Agaricomycetidae</taxon>
        <taxon>Agaricales</taxon>
        <taxon>Agaricineae</taxon>
        <taxon>Agaricaceae</taxon>
        <taxon>Leucocoprinus</taxon>
    </lineage>
</organism>
<feature type="domain" description="F-box" evidence="1">
    <location>
        <begin position="5"/>
        <end position="50"/>
    </location>
</feature>
<evidence type="ECO:0000313" key="2">
    <source>
        <dbReference type="EMBL" id="KAJ3563011.1"/>
    </source>
</evidence>
<evidence type="ECO:0000313" key="3">
    <source>
        <dbReference type="Proteomes" id="UP001213000"/>
    </source>
</evidence>
<evidence type="ECO:0000259" key="1">
    <source>
        <dbReference type="PROSITE" id="PS50181"/>
    </source>
</evidence>
<accession>A0AAD5YT39</accession>
<dbReference type="SUPFAM" id="SSF52047">
    <property type="entry name" value="RNI-like"/>
    <property type="match status" value="1"/>
</dbReference>
<dbReference type="CDD" id="cd09917">
    <property type="entry name" value="F-box_SF"/>
    <property type="match status" value="1"/>
</dbReference>
<reference evidence="2" key="1">
    <citation type="submission" date="2022-07" db="EMBL/GenBank/DDBJ databases">
        <title>Genome Sequence of Leucocoprinus birnbaumii.</title>
        <authorList>
            <person name="Buettner E."/>
        </authorList>
    </citation>
    <scope>NUCLEOTIDE SEQUENCE</scope>
    <source>
        <strain evidence="2">VT141</strain>
    </source>
</reference>
<dbReference type="Proteomes" id="UP001213000">
    <property type="component" value="Unassembled WGS sequence"/>
</dbReference>
<dbReference type="Pfam" id="PF12937">
    <property type="entry name" value="F-box-like"/>
    <property type="match status" value="1"/>
</dbReference>
<sequence>MNQISQHTMLLPQELLDNVFSHLPTNDLLACTRSSSSLAHIAQRHIFRNIDLGATTKNPLIVPLLARNPHLARCVRSFQIRLEPRSPVFRSFYDALATALANMTGLTSLQLYLRPCSSSVLRKAIFNPDVLYPRLREFSCSLPFDSNVVAFLSKTPNLDSLSLDHIPTPDDSPLTPCIPPTVMPHLTQFAGPQHAALALVPGRSLVSIQLHDGDLTEEIVEGLAGATSSLLVFSASTSSPPLPILRSIGSSMRKLMYLRLMSTQNFLDVPDRVGFAGNIAPSSSTDVSFPTQIFFHEVADVLYDILDLTAFELCGMHWNSSTKKISENEERRIWTTPYEITFPTPTNSTEFDDSEPFFAY</sequence>
<name>A0AAD5YT39_9AGAR</name>
<proteinExistence type="predicted"/>
<dbReference type="Gene3D" id="3.80.10.10">
    <property type="entry name" value="Ribonuclease Inhibitor"/>
    <property type="match status" value="1"/>
</dbReference>
<dbReference type="SUPFAM" id="SSF81383">
    <property type="entry name" value="F-box domain"/>
    <property type="match status" value="1"/>
</dbReference>
<dbReference type="SMART" id="SM00256">
    <property type="entry name" value="FBOX"/>
    <property type="match status" value="1"/>
</dbReference>
<protein>
    <recommendedName>
        <fullName evidence="1">F-box domain-containing protein</fullName>
    </recommendedName>
</protein>
<gene>
    <name evidence="2" type="ORF">NP233_g9219</name>
</gene>
<dbReference type="InterPro" id="IPR032675">
    <property type="entry name" value="LRR_dom_sf"/>
</dbReference>
<keyword evidence="3" id="KW-1185">Reference proteome</keyword>
<comment type="caution">
    <text evidence="2">The sequence shown here is derived from an EMBL/GenBank/DDBJ whole genome shotgun (WGS) entry which is preliminary data.</text>
</comment>
<dbReference type="AlphaFoldDB" id="A0AAD5YT39"/>